<keyword evidence="2" id="KW-1003">Cell membrane</keyword>
<dbReference type="PANTHER" id="PTHR46149">
    <property type="entry name" value="MIP08469P"/>
    <property type="match status" value="1"/>
</dbReference>
<dbReference type="AlphaFoldDB" id="T1ITV6"/>
<keyword evidence="8" id="KW-0636">Prenylation</keyword>
<dbReference type="InterPro" id="IPR005225">
    <property type="entry name" value="Small_GTP-bd"/>
</dbReference>
<evidence type="ECO:0000256" key="5">
    <source>
        <dbReference type="ARBA" id="ARBA00023134"/>
    </source>
</evidence>
<dbReference type="EnsemblMetazoa" id="SMAR004565-RA">
    <property type="protein sequence ID" value="SMAR004565-PA"/>
    <property type="gene ID" value="SMAR004565"/>
</dbReference>
<dbReference type="InterPro" id="IPR001806">
    <property type="entry name" value="Small_GTPase"/>
</dbReference>
<evidence type="ECO:0000256" key="7">
    <source>
        <dbReference type="ARBA" id="ARBA00023288"/>
    </source>
</evidence>
<dbReference type="GO" id="GO:0005525">
    <property type="term" value="F:GTP binding"/>
    <property type="evidence" value="ECO:0007669"/>
    <property type="project" value="UniProtKB-KW"/>
</dbReference>
<dbReference type="PhylomeDB" id="T1ITV6"/>
<keyword evidence="11" id="KW-1185">Reference proteome</keyword>
<dbReference type="SMART" id="SM00175">
    <property type="entry name" value="RAB"/>
    <property type="match status" value="1"/>
</dbReference>
<evidence type="ECO:0000256" key="9">
    <source>
        <dbReference type="ARBA" id="ARBA00038061"/>
    </source>
</evidence>
<keyword evidence="6" id="KW-0472">Membrane</keyword>
<evidence type="ECO:0000256" key="6">
    <source>
        <dbReference type="ARBA" id="ARBA00023136"/>
    </source>
</evidence>
<keyword evidence="3" id="KW-0488">Methylation</keyword>
<dbReference type="GO" id="GO:0005886">
    <property type="term" value="C:plasma membrane"/>
    <property type="evidence" value="ECO:0007669"/>
    <property type="project" value="UniProtKB-SubCell"/>
</dbReference>
<dbReference type="Gene3D" id="3.40.50.300">
    <property type="entry name" value="P-loop containing nucleotide triphosphate hydrolases"/>
    <property type="match status" value="1"/>
</dbReference>
<dbReference type="InterPro" id="IPR052236">
    <property type="entry name" value="Small_GTPase_RasD"/>
</dbReference>
<evidence type="ECO:0000256" key="4">
    <source>
        <dbReference type="ARBA" id="ARBA00022741"/>
    </source>
</evidence>
<dbReference type="HOGENOM" id="CLU_041217_9_3_1"/>
<name>T1ITV6_STRMM</name>
<dbReference type="eggNOG" id="KOG0395">
    <property type="taxonomic scope" value="Eukaryota"/>
</dbReference>
<protein>
    <recommendedName>
        <fullName evidence="12">GTP-binding protein Rhes</fullName>
    </recommendedName>
</protein>
<dbReference type="Proteomes" id="UP000014500">
    <property type="component" value="Unassembled WGS sequence"/>
</dbReference>
<dbReference type="GO" id="GO:0003924">
    <property type="term" value="F:GTPase activity"/>
    <property type="evidence" value="ECO:0007669"/>
    <property type="project" value="InterPro"/>
</dbReference>
<proteinExistence type="inferred from homology"/>
<dbReference type="SUPFAM" id="SSF52540">
    <property type="entry name" value="P-loop containing nucleoside triphosphate hydrolases"/>
    <property type="match status" value="1"/>
</dbReference>
<dbReference type="FunFam" id="3.40.50.300:FF:000475">
    <property type="entry name" value="GTP-binding protein Rhes"/>
    <property type="match status" value="1"/>
</dbReference>
<evidence type="ECO:0000313" key="10">
    <source>
        <dbReference type="EnsemblMetazoa" id="SMAR004565-PA"/>
    </source>
</evidence>
<accession>T1ITV6</accession>
<dbReference type="SMART" id="SM00173">
    <property type="entry name" value="RAS"/>
    <property type="match status" value="1"/>
</dbReference>
<comment type="subcellular location">
    <subcellularLocation>
        <location evidence="1">Cell membrane</location>
        <topology evidence="1">Lipid-anchor</topology>
    </subcellularLocation>
</comment>
<dbReference type="SMART" id="SM00174">
    <property type="entry name" value="RHO"/>
    <property type="match status" value="1"/>
</dbReference>
<dbReference type="STRING" id="126957.T1ITV6"/>
<dbReference type="Pfam" id="PF00071">
    <property type="entry name" value="Ras"/>
    <property type="match status" value="1"/>
</dbReference>
<dbReference type="InterPro" id="IPR027417">
    <property type="entry name" value="P-loop_NTPase"/>
</dbReference>
<sequence length="265" mass="29720">MPSASHSSVQLLVQPCAEGEKSKPKDHYRVVAMGATRVGKTAIISQFLYDRFVPQYKQTLEELHRGEYDVAGCPLTLDILDTSGAYYEFPAMRALAISNADAFLLVYAVDDAASFDEVRALRELILSSKPSSPLVVVGNKTDLELSSWQVSREMAETIVTIDWENGFVQTSAKDNVNIVSVFKELLAQARVPYALSPAVRRRRQSLPGHHPDHHSSKKLLKRHIHCNLLYENKIRLFIERDLNETLSSKLPQNDNNGKNPFTDAL</sequence>
<dbReference type="PANTHER" id="PTHR46149:SF7">
    <property type="entry name" value="GTP-BINDING PROTEIN DI-RAS2"/>
    <property type="match status" value="1"/>
</dbReference>
<evidence type="ECO:0008006" key="12">
    <source>
        <dbReference type="Google" id="ProtNLM"/>
    </source>
</evidence>
<dbReference type="PROSITE" id="PS51419">
    <property type="entry name" value="RAB"/>
    <property type="match status" value="1"/>
</dbReference>
<evidence type="ECO:0000313" key="11">
    <source>
        <dbReference type="Proteomes" id="UP000014500"/>
    </source>
</evidence>
<comment type="similarity">
    <text evidence="9">Belongs to the small GTPase superfamily. RasD family.</text>
</comment>
<evidence type="ECO:0000256" key="8">
    <source>
        <dbReference type="ARBA" id="ARBA00023289"/>
    </source>
</evidence>
<evidence type="ECO:0000256" key="1">
    <source>
        <dbReference type="ARBA" id="ARBA00004193"/>
    </source>
</evidence>
<keyword evidence="5" id="KW-0342">GTP-binding</keyword>
<dbReference type="PRINTS" id="PR00449">
    <property type="entry name" value="RASTRNSFRMNG"/>
</dbReference>
<keyword evidence="4" id="KW-0547">Nucleotide-binding</keyword>
<organism evidence="10 11">
    <name type="scientific">Strigamia maritima</name>
    <name type="common">European centipede</name>
    <name type="synonym">Geophilus maritimus</name>
    <dbReference type="NCBI Taxonomy" id="126957"/>
    <lineage>
        <taxon>Eukaryota</taxon>
        <taxon>Metazoa</taxon>
        <taxon>Ecdysozoa</taxon>
        <taxon>Arthropoda</taxon>
        <taxon>Myriapoda</taxon>
        <taxon>Chilopoda</taxon>
        <taxon>Pleurostigmophora</taxon>
        <taxon>Geophilomorpha</taxon>
        <taxon>Linotaeniidae</taxon>
        <taxon>Strigamia</taxon>
    </lineage>
</organism>
<dbReference type="NCBIfam" id="TIGR00231">
    <property type="entry name" value="small_GTP"/>
    <property type="match status" value="1"/>
</dbReference>
<reference evidence="11" key="1">
    <citation type="submission" date="2011-05" db="EMBL/GenBank/DDBJ databases">
        <authorList>
            <person name="Richards S.R."/>
            <person name="Qu J."/>
            <person name="Jiang H."/>
            <person name="Jhangiani S.N."/>
            <person name="Agravi P."/>
            <person name="Goodspeed R."/>
            <person name="Gross S."/>
            <person name="Mandapat C."/>
            <person name="Jackson L."/>
            <person name="Mathew T."/>
            <person name="Pu L."/>
            <person name="Thornton R."/>
            <person name="Saada N."/>
            <person name="Wilczek-Boney K.B."/>
            <person name="Lee S."/>
            <person name="Kovar C."/>
            <person name="Wu Y."/>
            <person name="Scherer S.E."/>
            <person name="Worley K.C."/>
            <person name="Muzny D.M."/>
            <person name="Gibbs R."/>
        </authorList>
    </citation>
    <scope>NUCLEOTIDE SEQUENCE</scope>
    <source>
        <strain evidence="11">Brora</strain>
    </source>
</reference>
<dbReference type="EMBL" id="JH431501">
    <property type="status" value="NOT_ANNOTATED_CDS"/>
    <property type="molecule type" value="Genomic_DNA"/>
</dbReference>
<evidence type="ECO:0000256" key="2">
    <source>
        <dbReference type="ARBA" id="ARBA00022475"/>
    </source>
</evidence>
<reference evidence="10" key="2">
    <citation type="submission" date="2015-02" db="UniProtKB">
        <authorList>
            <consortium name="EnsemblMetazoa"/>
        </authorList>
    </citation>
    <scope>IDENTIFICATION</scope>
</reference>
<evidence type="ECO:0000256" key="3">
    <source>
        <dbReference type="ARBA" id="ARBA00022481"/>
    </source>
</evidence>
<keyword evidence="7" id="KW-0449">Lipoprotein</keyword>
<dbReference type="OMA" id="WLSPALC"/>
<dbReference type="PROSITE" id="PS51421">
    <property type="entry name" value="RAS"/>
    <property type="match status" value="1"/>
</dbReference>